<keyword evidence="2" id="KW-0813">Transport</keyword>
<feature type="transmembrane region" description="Helical" evidence="11">
    <location>
        <begin position="1238"/>
        <end position="1261"/>
    </location>
</feature>
<keyword evidence="4" id="KW-0677">Repeat</keyword>
<name>A0AAV5RJT3_STABA</name>
<dbReference type="PROSITE" id="PS50893">
    <property type="entry name" value="ABC_TRANSPORTER_2"/>
    <property type="match status" value="2"/>
</dbReference>
<feature type="domain" description="ABC transporter" evidence="12">
    <location>
        <begin position="671"/>
        <end position="912"/>
    </location>
</feature>
<dbReference type="SMART" id="SM00382">
    <property type="entry name" value="AAA"/>
    <property type="match status" value="2"/>
</dbReference>
<dbReference type="SUPFAM" id="SSF90123">
    <property type="entry name" value="ABC transporter transmembrane region"/>
    <property type="match status" value="2"/>
</dbReference>
<feature type="transmembrane region" description="Helical" evidence="11">
    <location>
        <begin position="44"/>
        <end position="64"/>
    </location>
</feature>
<evidence type="ECO:0000256" key="3">
    <source>
        <dbReference type="ARBA" id="ARBA00022692"/>
    </source>
</evidence>
<comment type="caution">
    <text evidence="14">The sequence shown here is derived from an EMBL/GenBank/DDBJ whole genome shotgun (WGS) entry which is preliminary data.</text>
</comment>
<dbReference type="CDD" id="cd18596">
    <property type="entry name" value="ABC_6TM_VMR1_D1_like"/>
    <property type="match status" value="1"/>
</dbReference>
<feature type="domain" description="ABC transmembrane type-1" evidence="13">
    <location>
        <begin position="1043"/>
        <end position="1292"/>
    </location>
</feature>
<accession>A0AAV5RJT3</accession>
<feature type="transmembrane region" description="Helical" evidence="11">
    <location>
        <begin position="314"/>
        <end position="339"/>
    </location>
</feature>
<comment type="subcellular location">
    <subcellularLocation>
        <location evidence="1">Membrane</location>
        <topology evidence="1">Multi-pass membrane protein</topology>
    </subcellularLocation>
</comment>
<feature type="domain" description="ABC transporter" evidence="12">
    <location>
        <begin position="1332"/>
        <end position="1587"/>
    </location>
</feature>
<gene>
    <name evidence="14" type="ORF">DASB73_027820</name>
</gene>
<evidence type="ECO:0000259" key="13">
    <source>
        <dbReference type="PROSITE" id="PS50929"/>
    </source>
</evidence>
<keyword evidence="9" id="KW-0325">Glycoprotein</keyword>
<dbReference type="Pfam" id="PF00005">
    <property type="entry name" value="ABC_tran"/>
    <property type="match status" value="2"/>
</dbReference>
<feature type="transmembrane region" description="Helical" evidence="11">
    <location>
        <begin position="1126"/>
        <end position="1147"/>
    </location>
</feature>
<evidence type="ECO:0000256" key="1">
    <source>
        <dbReference type="ARBA" id="ARBA00004141"/>
    </source>
</evidence>
<dbReference type="PROSITE" id="PS00211">
    <property type="entry name" value="ABC_TRANSPORTER_1"/>
    <property type="match status" value="2"/>
</dbReference>
<dbReference type="GO" id="GO:0000329">
    <property type="term" value="C:fungal-type vacuole membrane"/>
    <property type="evidence" value="ECO:0007669"/>
    <property type="project" value="TreeGrafter"/>
</dbReference>
<keyword evidence="6" id="KW-0067">ATP-binding</keyword>
<feature type="region of interest" description="Disordered" evidence="10">
    <location>
        <begin position="406"/>
        <end position="440"/>
    </location>
</feature>
<feature type="transmembrane region" description="Helical" evidence="11">
    <location>
        <begin position="145"/>
        <end position="166"/>
    </location>
</feature>
<evidence type="ECO:0000256" key="4">
    <source>
        <dbReference type="ARBA" id="ARBA00022737"/>
    </source>
</evidence>
<dbReference type="FunFam" id="3.40.50.300:FF:000825">
    <property type="entry name" value="ABC bile acid transporter"/>
    <property type="match status" value="1"/>
</dbReference>
<dbReference type="Gene3D" id="1.20.1560.10">
    <property type="entry name" value="ABC transporter type 1, transmembrane domain"/>
    <property type="match status" value="2"/>
</dbReference>
<dbReference type="InterPro" id="IPR036640">
    <property type="entry name" value="ABC1_TM_sf"/>
</dbReference>
<evidence type="ECO:0000256" key="2">
    <source>
        <dbReference type="ARBA" id="ARBA00022448"/>
    </source>
</evidence>
<feature type="transmembrane region" description="Helical" evidence="11">
    <location>
        <begin position="568"/>
        <end position="590"/>
    </location>
</feature>
<dbReference type="PANTHER" id="PTHR24223">
    <property type="entry name" value="ATP-BINDING CASSETTE SUB-FAMILY C"/>
    <property type="match status" value="1"/>
</dbReference>
<dbReference type="CDD" id="cd03244">
    <property type="entry name" value="ABCC_MRP_domain2"/>
    <property type="match status" value="1"/>
</dbReference>
<evidence type="ECO:0000256" key="11">
    <source>
        <dbReference type="SAM" id="Phobius"/>
    </source>
</evidence>
<keyword evidence="15" id="KW-1185">Reference proteome</keyword>
<dbReference type="Gene3D" id="3.40.50.300">
    <property type="entry name" value="P-loop containing nucleotide triphosphate hydrolases"/>
    <property type="match status" value="2"/>
</dbReference>
<protein>
    <submittedName>
        <fullName evidence="14">Bile acid-transporting ATPase</fullName>
    </submittedName>
</protein>
<evidence type="ECO:0000313" key="14">
    <source>
        <dbReference type="EMBL" id="GMM51819.1"/>
    </source>
</evidence>
<dbReference type="GO" id="GO:0005524">
    <property type="term" value="F:ATP binding"/>
    <property type="evidence" value="ECO:0007669"/>
    <property type="project" value="UniProtKB-KW"/>
</dbReference>
<dbReference type="EMBL" id="BTGC01000008">
    <property type="protein sequence ID" value="GMM51819.1"/>
    <property type="molecule type" value="Genomic_DNA"/>
</dbReference>
<evidence type="ECO:0000256" key="7">
    <source>
        <dbReference type="ARBA" id="ARBA00022989"/>
    </source>
</evidence>
<dbReference type="InterPro" id="IPR017871">
    <property type="entry name" value="ABC_transporter-like_CS"/>
</dbReference>
<dbReference type="SUPFAM" id="SSF52540">
    <property type="entry name" value="P-loop containing nucleoside triphosphate hydrolases"/>
    <property type="match status" value="2"/>
</dbReference>
<dbReference type="PROSITE" id="PS50929">
    <property type="entry name" value="ABC_TM1F"/>
    <property type="match status" value="2"/>
</dbReference>
<evidence type="ECO:0000256" key="5">
    <source>
        <dbReference type="ARBA" id="ARBA00022741"/>
    </source>
</evidence>
<feature type="transmembrane region" description="Helical" evidence="11">
    <location>
        <begin position="351"/>
        <end position="369"/>
    </location>
</feature>
<sequence>MVEPSAQYFDSMIMLWGNHTFYQQLTCHGEFWDYDDFDVCHRQVYLELFPLIIVILCALLYWIFQISSLLINHNSVDYTDSEDLENSTTVVTSAGAPDKDARVVIQTRSITDFTRLILEIFLNISQFAVVVSWSNKYSVRESYSYAPAVPLLFVLLSGYSVLLSFYRYIKRGHVKMIFGKPYTQLSYLYSFFVFSFALQALSKTRTTDCLVLFVIASLNWIIIFSSPIGDSAPRLYTSKGSIPSTEPNSSLFRLLSCSWNNKMIFDSQKEQLNMNTVWDLSENDHVFKFMEKANSYSPQWSFVTRLVLTTRKALSLNIFFGCTASFTKLLPTLFIQRILQFLETRSVPNNVAWLYVLGLGLSYLISNVCSNQAFYQGRKLSLGIRSLIIGCVYRKALYAKVKSSHGKSSSEEEGSDGSLTSSSASTKTVKNEDTEDDTFDSSSNGAVINLMSVDSFKVADTGSYLHEIVATPFLVILSIFFLYEIIGWSAFIAVVSMLFLMPFNIIIARRLNAVQDQLMAVTDKRVEKTNELLEAVRIIKFFAWERKFCERVLDIREKELNLLLWRNIYWIANSVVFFIMPMLVVVSSFWCFVRYQGGNLTSSVAFTAISVFNIMRMPLNEVAFLFTDISSTMVSLRRISKYLKDEETPKYKQLRQPMEYINSDGTAEEYIGFENASFKWGTSNTQFALTDINIRFNVGDLNVIVGPTGSGKTSLLLALLGEMPIEKGNVYLPHGDRRAAPSDPETKMTDTVAFCSQEAWLVNDTIKQNILFASDFDKKRYNEVLEVCQLKRDLEILENGDQTLIGDKGISLSGGQKQRVCLARALYSRSKHVILDDCLSAVDSHTAESLYNQALTGVLAMRRTIILVSHNVALTIGKASQVIVLQNGRVKASGSPAEVSAAGFLGKDELISRSAQLAESSRTASAVDLAAMNTVDTMQNVLAHGVDDIDIGMVEDVEDAKHADEERAVGNVPLTTYIEFISQLANKRGIFLAALFGVLVPCLEYVETWWTKVWAGDMGTIETRIYGLRSFILSYIPISSNEIDDEKLAQLRYYSLVYILIGCLSVFVAITREFIVYYGGLRASKKIFRRLLTSVVRAKTRFFDSTPSGRIMNRFSKDMEVIDQEIGANLLWLLISLLDALQVALVVSWVTPLLIPMAILVLYLFVLIAKAYLSAARELKRLESITRSPIFQQFSETLTGSIVIRAYDDTRRFVDKNWASIDLTHRPYFWLWISNRWLSFWCSMLSLVISVSAASCIVWTAGVINPGMAGISLSFSTYFGDCILWVVRMYAQCEVSMNSVERVYEYLDIEQEAPAIIPESRPPASWPTKGEIKFNKLSLRYNDDLPLVIKDVSFDVAGGEKVGVVGRTGAGKSTIITALFRMLEPCSGSIVIDDIDICSIGLEDLRKNISIIPQDPTLFKGTLRSNLDLFGEYTDAKIFKALASVHLVPKGTTPESASQIFNAGTAATEGENVNQFFNLDLSVSEGGQNLSQGQRQLLCLARAILREPRILLLDEATASIDYDTDATIQQTIRQSFGNTTILTIAHRLRTIADYDKILVLDKGCVAEFDHPANLLANNNTLFYSMCERSGELDILIKIANDAQKKYIE</sequence>
<evidence type="ECO:0000313" key="15">
    <source>
        <dbReference type="Proteomes" id="UP001362899"/>
    </source>
</evidence>
<keyword evidence="7 11" id="KW-1133">Transmembrane helix</keyword>
<feature type="transmembrane region" description="Helical" evidence="11">
    <location>
        <begin position="464"/>
        <end position="482"/>
    </location>
</feature>
<evidence type="ECO:0000256" key="9">
    <source>
        <dbReference type="ARBA" id="ARBA00023180"/>
    </source>
</evidence>
<dbReference type="InterPro" id="IPR003593">
    <property type="entry name" value="AAA+_ATPase"/>
</dbReference>
<dbReference type="InterPro" id="IPR011527">
    <property type="entry name" value="ABC1_TM_dom"/>
</dbReference>
<feature type="transmembrane region" description="Helical" evidence="11">
    <location>
        <begin position="210"/>
        <end position="229"/>
    </location>
</feature>
<feature type="compositionally biased region" description="Low complexity" evidence="10">
    <location>
        <begin position="416"/>
        <end position="428"/>
    </location>
</feature>
<feature type="domain" description="ABC transmembrane type-1" evidence="13">
    <location>
        <begin position="318"/>
        <end position="631"/>
    </location>
</feature>
<dbReference type="Proteomes" id="UP001362899">
    <property type="component" value="Unassembled WGS sequence"/>
</dbReference>
<dbReference type="InterPro" id="IPR027417">
    <property type="entry name" value="P-loop_NTPase"/>
</dbReference>
<proteinExistence type="predicted"/>
<organism evidence="14 15">
    <name type="scientific">Starmerella bacillaris</name>
    <name type="common">Yeast</name>
    <name type="synonym">Candida zemplinina</name>
    <dbReference type="NCBI Taxonomy" id="1247836"/>
    <lineage>
        <taxon>Eukaryota</taxon>
        <taxon>Fungi</taxon>
        <taxon>Dikarya</taxon>
        <taxon>Ascomycota</taxon>
        <taxon>Saccharomycotina</taxon>
        <taxon>Dipodascomycetes</taxon>
        <taxon>Dipodascales</taxon>
        <taxon>Trichomonascaceae</taxon>
        <taxon>Starmerella</taxon>
    </lineage>
</organism>
<dbReference type="InterPro" id="IPR050173">
    <property type="entry name" value="ABC_transporter_C-like"/>
</dbReference>
<dbReference type="PANTHER" id="PTHR24223:SF353">
    <property type="entry name" value="ABC TRANSPORTER ATP-BINDING PROTEIN_PERMEASE VMR1-RELATED"/>
    <property type="match status" value="1"/>
</dbReference>
<dbReference type="GO" id="GO:0016887">
    <property type="term" value="F:ATP hydrolysis activity"/>
    <property type="evidence" value="ECO:0007669"/>
    <property type="project" value="InterPro"/>
</dbReference>
<dbReference type="CDD" id="cd18604">
    <property type="entry name" value="ABC_6TM_VMR1_D2_like"/>
    <property type="match status" value="1"/>
</dbReference>
<evidence type="ECO:0000256" key="8">
    <source>
        <dbReference type="ARBA" id="ARBA00023136"/>
    </source>
</evidence>
<evidence type="ECO:0000256" key="10">
    <source>
        <dbReference type="SAM" id="MobiDB-lite"/>
    </source>
</evidence>
<dbReference type="GO" id="GO:0140359">
    <property type="term" value="F:ABC-type transporter activity"/>
    <property type="evidence" value="ECO:0007669"/>
    <property type="project" value="InterPro"/>
</dbReference>
<dbReference type="Pfam" id="PF00664">
    <property type="entry name" value="ABC_membrane"/>
    <property type="match status" value="2"/>
</dbReference>
<feature type="transmembrane region" description="Helical" evidence="11">
    <location>
        <begin position="989"/>
        <end position="1006"/>
    </location>
</feature>
<feature type="transmembrane region" description="Helical" evidence="11">
    <location>
        <begin position="1153"/>
        <end position="1173"/>
    </location>
</feature>
<dbReference type="FunFam" id="3.40.50.300:FF:000565">
    <property type="entry name" value="ABC bile acid transporter"/>
    <property type="match status" value="1"/>
</dbReference>
<feature type="transmembrane region" description="Helical" evidence="11">
    <location>
        <begin position="187"/>
        <end position="204"/>
    </location>
</feature>
<keyword evidence="3 11" id="KW-0812">Transmembrane</keyword>
<keyword evidence="5" id="KW-0547">Nucleotide-binding</keyword>
<feature type="transmembrane region" description="Helical" evidence="11">
    <location>
        <begin position="1056"/>
        <end position="1080"/>
    </location>
</feature>
<dbReference type="FunFam" id="1.20.1560.10:FF:000013">
    <property type="entry name" value="ABC transporter C family member 2"/>
    <property type="match status" value="1"/>
</dbReference>
<keyword evidence="8 11" id="KW-0472">Membrane</keyword>
<feature type="transmembrane region" description="Helical" evidence="11">
    <location>
        <begin position="488"/>
        <end position="507"/>
    </location>
</feature>
<dbReference type="InterPro" id="IPR003439">
    <property type="entry name" value="ABC_transporter-like_ATP-bd"/>
</dbReference>
<evidence type="ECO:0000256" key="6">
    <source>
        <dbReference type="ARBA" id="ARBA00022840"/>
    </source>
</evidence>
<reference evidence="14 15" key="1">
    <citation type="journal article" date="2023" name="Elife">
        <title>Identification of key yeast species and microbe-microbe interactions impacting larval growth of Drosophila in the wild.</title>
        <authorList>
            <person name="Mure A."/>
            <person name="Sugiura Y."/>
            <person name="Maeda R."/>
            <person name="Honda K."/>
            <person name="Sakurai N."/>
            <person name="Takahashi Y."/>
            <person name="Watada M."/>
            <person name="Katoh T."/>
            <person name="Gotoh A."/>
            <person name="Gotoh Y."/>
            <person name="Taniguchi I."/>
            <person name="Nakamura K."/>
            <person name="Hayashi T."/>
            <person name="Katayama T."/>
            <person name="Uemura T."/>
            <person name="Hattori Y."/>
        </authorList>
    </citation>
    <scope>NUCLEOTIDE SEQUENCE [LARGE SCALE GENOMIC DNA]</scope>
    <source>
        <strain evidence="14 15">SB-73</strain>
    </source>
</reference>
<evidence type="ECO:0000259" key="12">
    <source>
        <dbReference type="PROSITE" id="PS50893"/>
    </source>
</evidence>
<dbReference type="CDD" id="cd03250">
    <property type="entry name" value="ABCC_MRP_domain1"/>
    <property type="match status" value="1"/>
</dbReference>